<proteinExistence type="predicted"/>
<dbReference type="AlphaFoldDB" id="A0AAD7ZVY1"/>
<dbReference type="Proteomes" id="UP001233999">
    <property type="component" value="Unassembled WGS sequence"/>
</dbReference>
<accession>A0AAD7ZVY1</accession>
<comment type="caution">
    <text evidence="1">The sequence shown here is derived from an EMBL/GenBank/DDBJ whole genome shotgun (WGS) entry which is preliminary data.</text>
</comment>
<organism evidence="1 2">
    <name type="scientific">Diploptera punctata</name>
    <name type="common">Pacific beetle cockroach</name>
    <dbReference type="NCBI Taxonomy" id="6984"/>
    <lineage>
        <taxon>Eukaryota</taxon>
        <taxon>Metazoa</taxon>
        <taxon>Ecdysozoa</taxon>
        <taxon>Arthropoda</taxon>
        <taxon>Hexapoda</taxon>
        <taxon>Insecta</taxon>
        <taxon>Pterygota</taxon>
        <taxon>Neoptera</taxon>
        <taxon>Polyneoptera</taxon>
        <taxon>Dictyoptera</taxon>
        <taxon>Blattodea</taxon>
        <taxon>Blaberoidea</taxon>
        <taxon>Blaberidae</taxon>
        <taxon>Diplopterinae</taxon>
        <taxon>Diploptera</taxon>
    </lineage>
</organism>
<gene>
    <name evidence="1" type="ORF">L9F63_018872</name>
</gene>
<evidence type="ECO:0000313" key="2">
    <source>
        <dbReference type="Proteomes" id="UP001233999"/>
    </source>
</evidence>
<protein>
    <submittedName>
        <fullName evidence="1">Uncharacterized protein</fullName>
    </submittedName>
</protein>
<evidence type="ECO:0000313" key="1">
    <source>
        <dbReference type="EMBL" id="KAJ9587692.1"/>
    </source>
</evidence>
<keyword evidence="2" id="KW-1185">Reference proteome</keyword>
<name>A0AAD7ZVY1_DIPPU</name>
<reference evidence="1" key="1">
    <citation type="journal article" date="2023" name="IScience">
        <title>Live-bearing cockroach genome reveals convergent evolutionary mechanisms linked to viviparity in insects and beyond.</title>
        <authorList>
            <person name="Fouks B."/>
            <person name="Harrison M.C."/>
            <person name="Mikhailova A.A."/>
            <person name="Marchal E."/>
            <person name="English S."/>
            <person name="Carruthers M."/>
            <person name="Jennings E.C."/>
            <person name="Chiamaka E.L."/>
            <person name="Frigard R.A."/>
            <person name="Pippel M."/>
            <person name="Attardo G.M."/>
            <person name="Benoit J.B."/>
            <person name="Bornberg-Bauer E."/>
            <person name="Tobe S.S."/>
        </authorList>
    </citation>
    <scope>NUCLEOTIDE SEQUENCE</scope>
    <source>
        <strain evidence="1">Stay&amp;Tobe</strain>
    </source>
</reference>
<dbReference type="EMBL" id="JASPKZ010006074">
    <property type="protein sequence ID" value="KAJ9587692.1"/>
    <property type="molecule type" value="Genomic_DNA"/>
</dbReference>
<feature type="non-terminal residue" evidence="1">
    <location>
        <position position="1"/>
    </location>
</feature>
<sequence>AKTIKIQCMMFIVTDSSWERYKISGTVCTTQYFAHSLQNNVEKIPDQGVGRAVKHSDSCLEVDENTIRKFIVSVLSEDESD</sequence>
<feature type="non-terminal residue" evidence="1">
    <location>
        <position position="81"/>
    </location>
</feature>
<reference evidence="1" key="2">
    <citation type="submission" date="2023-05" db="EMBL/GenBank/DDBJ databases">
        <authorList>
            <person name="Fouks B."/>
        </authorList>
    </citation>
    <scope>NUCLEOTIDE SEQUENCE</scope>
    <source>
        <strain evidence="1">Stay&amp;Tobe</strain>
        <tissue evidence="1">Testes</tissue>
    </source>
</reference>